<evidence type="ECO:0000313" key="1">
    <source>
        <dbReference type="EMBL" id="MCT9002946.1"/>
    </source>
</evidence>
<dbReference type="Proteomes" id="UP001300496">
    <property type="component" value="Unassembled WGS sequence"/>
</dbReference>
<sequence length="95" mass="10045">MFDTTNDRDFDVLEVLTYPEGLDENGVPISVVVHPLCGAQAHASCADLVSGATGVRMPLNVVRTAIADTEYFALGGVLVPPKGQAPESFMALLKN</sequence>
<dbReference type="RefSeq" id="WP_261607482.1">
    <property type="nucleotide sequence ID" value="NZ_JAODOR010000012.1"/>
</dbReference>
<comment type="caution">
    <text evidence="1">The sequence shown here is derived from an EMBL/GenBank/DDBJ whole genome shotgun (WGS) entry which is preliminary data.</text>
</comment>
<keyword evidence="2" id="KW-1185">Reference proteome</keyword>
<reference evidence="1 2" key="1">
    <citation type="journal article" date="2024" name="Int. J. Syst. Evol. Microbiol.">
        <title>Microbacterium memoriense sp. nov., a member of the Actinomycetota from marine beach sediment of the north coast of Portugal.</title>
        <authorList>
            <person name="Santos J.D.N.D."/>
            <person name="Klimek D."/>
            <person name="Calusinska M."/>
            <person name="Lobo-da-Cunha A."/>
            <person name="Catita J."/>
            <person name="Goncalves H."/>
            <person name="Gonzalez I."/>
            <person name="Lage O.M."/>
        </authorList>
    </citation>
    <scope>NUCLEOTIDE SEQUENCE [LARGE SCALE GENOMIC DNA]</scope>
    <source>
        <strain evidence="1 2">PMIC_1C1B</strain>
    </source>
</reference>
<evidence type="ECO:0000313" key="2">
    <source>
        <dbReference type="Proteomes" id="UP001300496"/>
    </source>
</evidence>
<accession>A0ABT2PEC0</accession>
<protein>
    <submittedName>
        <fullName evidence="1">Uncharacterized protein</fullName>
    </submittedName>
</protein>
<proteinExistence type="predicted"/>
<organism evidence="1 2">
    <name type="scientific">Microbacterium memoriense</name>
    <dbReference type="NCBI Taxonomy" id="2978350"/>
    <lineage>
        <taxon>Bacteria</taxon>
        <taxon>Bacillati</taxon>
        <taxon>Actinomycetota</taxon>
        <taxon>Actinomycetes</taxon>
        <taxon>Micrococcales</taxon>
        <taxon>Microbacteriaceae</taxon>
        <taxon>Microbacterium</taxon>
    </lineage>
</organism>
<dbReference type="EMBL" id="JAODOR010000012">
    <property type="protein sequence ID" value="MCT9002946.1"/>
    <property type="molecule type" value="Genomic_DNA"/>
</dbReference>
<name>A0ABT2PEC0_9MICO</name>
<gene>
    <name evidence="1" type="ORF">N4R40_11265</name>
</gene>